<dbReference type="SUPFAM" id="SSF51197">
    <property type="entry name" value="Clavaminate synthase-like"/>
    <property type="match status" value="1"/>
</dbReference>
<dbReference type="GO" id="GO:0016706">
    <property type="term" value="F:2-oxoglutarate-dependent dioxygenase activity"/>
    <property type="evidence" value="ECO:0007669"/>
    <property type="project" value="TreeGrafter"/>
</dbReference>
<keyword evidence="1" id="KW-0812">Transmembrane</keyword>
<dbReference type="Gene3D" id="2.60.120.650">
    <property type="entry name" value="Cupin"/>
    <property type="match status" value="1"/>
</dbReference>
<dbReference type="InterPro" id="IPR050910">
    <property type="entry name" value="JMJD6_ArgDemeth/LysHydrox"/>
</dbReference>
<feature type="transmembrane region" description="Helical" evidence="1">
    <location>
        <begin position="56"/>
        <end position="75"/>
    </location>
</feature>
<dbReference type="Proteomes" id="UP000594262">
    <property type="component" value="Unplaced"/>
</dbReference>
<accession>A0A7M6DQH2</accession>
<sequence length="341" mass="39407">MEEVSDGDLELAKIRFKKLFQKAKQLGLSDKDIRKLDFVQKYQPKKFNVLAILMKWVFYLLIVIALVVVAVYVGIQKGLVEEKQLAEFSTFFTNIDLQTDNCVVPLTDAVLDFFRPPVDCSFCEGINKFDRVEKLSSEVFMEKYAYSGRPVIITDVMTNWTAPQHFSFDFFKKLYKKNSPVLNPDDRKDCQFFPYKTSFQGLIDVFKMPKKMVEMKGDRWYIGWSNCDPDAANKLRKYYQRPYFLSGEMESSRTDWIFMGTPGYGAHIHIDSVDHSSWQAQVHGNKTWTLQPPPECYYKCGGGFKDTVHAGEVIVLDTNKWFHGTHVVGDELSIVIGSEYD</sequence>
<dbReference type="PANTHER" id="PTHR12480">
    <property type="entry name" value="ARGININE DEMETHYLASE AND LYSYL-HYDROXYLASE JMJD"/>
    <property type="match status" value="1"/>
</dbReference>
<dbReference type="Pfam" id="PF13621">
    <property type="entry name" value="Cupin_8"/>
    <property type="match status" value="1"/>
</dbReference>
<dbReference type="EnsemblMetazoa" id="CLYHEMT022159.1">
    <property type="protein sequence ID" value="CLYHEMP022159.1"/>
    <property type="gene ID" value="CLYHEMG022159"/>
</dbReference>
<keyword evidence="4" id="KW-1185">Reference proteome</keyword>
<dbReference type="AlphaFoldDB" id="A0A7M6DQH2"/>
<evidence type="ECO:0000256" key="1">
    <source>
        <dbReference type="SAM" id="Phobius"/>
    </source>
</evidence>
<evidence type="ECO:0000313" key="4">
    <source>
        <dbReference type="Proteomes" id="UP000594262"/>
    </source>
</evidence>
<name>A0A7M6DQH2_9CNID</name>
<feature type="domain" description="Cupin-like" evidence="2">
    <location>
        <begin position="138"/>
        <end position="295"/>
    </location>
</feature>
<dbReference type="OrthoDB" id="10063099at2759"/>
<reference evidence="3" key="1">
    <citation type="submission" date="2021-01" db="UniProtKB">
        <authorList>
            <consortium name="EnsemblMetazoa"/>
        </authorList>
    </citation>
    <scope>IDENTIFICATION</scope>
</reference>
<organism evidence="3 4">
    <name type="scientific">Clytia hemisphaerica</name>
    <dbReference type="NCBI Taxonomy" id="252671"/>
    <lineage>
        <taxon>Eukaryota</taxon>
        <taxon>Metazoa</taxon>
        <taxon>Cnidaria</taxon>
        <taxon>Hydrozoa</taxon>
        <taxon>Hydroidolina</taxon>
        <taxon>Leptothecata</taxon>
        <taxon>Obeliida</taxon>
        <taxon>Clytiidae</taxon>
        <taxon>Clytia</taxon>
    </lineage>
</organism>
<proteinExistence type="predicted"/>
<keyword evidence="1" id="KW-1133">Transmembrane helix</keyword>
<dbReference type="GeneID" id="136799696"/>
<dbReference type="RefSeq" id="XP_066912512.1">
    <property type="nucleotide sequence ID" value="XM_067056411.1"/>
</dbReference>
<protein>
    <recommendedName>
        <fullName evidence="2">Cupin-like domain-containing protein</fullName>
    </recommendedName>
</protein>
<dbReference type="PANTHER" id="PTHR12480:SF19">
    <property type="entry name" value="CUPIN-LIKE DOMAIN-CONTAINING PROTEIN"/>
    <property type="match status" value="1"/>
</dbReference>
<dbReference type="InterPro" id="IPR041667">
    <property type="entry name" value="Cupin_8"/>
</dbReference>
<evidence type="ECO:0000313" key="3">
    <source>
        <dbReference type="EnsemblMetazoa" id="CLYHEMP022159.1"/>
    </source>
</evidence>
<keyword evidence="1" id="KW-0472">Membrane</keyword>
<evidence type="ECO:0000259" key="2">
    <source>
        <dbReference type="Pfam" id="PF13621"/>
    </source>
</evidence>